<evidence type="ECO:0000256" key="7">
    <source>
        <dbReference type="ARBA" id="ARBA00031943"/>
    </source>
</evidence>
<dbReference type="GO" id="GO:0030154">
    <property type="term" value="P:cell differentiation"/>
    <property type="evidence" value="ECO:0007669"/>
    <property type="project" value="UniProtKB-KW"/>
</dbReference>
<dbReference type="GO" id="GO:0005829">
    <property type="term" value="C:cytosol"/>
    <property type="evidence" value="ECO:0007669"/>
    <property type="project" value="UniProtKB-SubCell"/>
</dbReference>
<feature type="domain" description="C3H1-type" evidence="10">
    <location>
        <begin position="1355"/>
        <end position="1383"/>
    </location>
</feature>
<evidence type="ECO:0000259" key="10">
    <source>
        <dbReference type="PROSITE" id="PS50103"/>
    </source>
</evidence>
<dbReference type="GO" id="GO:0048137">
    <property type="term" value="P:spermatocyte division"/>
    <property type="evidence" value="ECO:0007669"/>
    <property type="project" value="TreeGrafter"/>
</dbReference>
<keyword evidence="5" id="KW-0221">Differentiation</keyword>
<dbReference type="Gene3D" id="1.25.40.10">
    <property type="entry name" value="Tetratricopeptide repeat domain"/>
    <property type="match status" value="1"/>
</dbReference>
<evidence type="ECO:0000256" key="4">
    <source>
        <dbReference type="ARBA" id="ARBA00022490"/>
    </source>
</evidence>
<organism evidence="11 12">
    <name type="scientific">Anas zonorhyncha</name>
    <name type="common">Eastern spot-billed duck</name>
    <dbReference type="NCBI Taxonomy" id="75864"/>
    <lineage>
        <taxon>Eukaryota</taxon>
        <taxon>Metazoa</taxon>
        <taxon>Chordata</taxon>
        <taxon>Craniata</taxon>
        <taxon>Vertebrata</taxon>
        <taxon>Euteleostomi</taxon>
        <taxon>Archelosauria</taxon>
        <taxon>Archosauria</taxon>
        <taxon>Dinosauria</taxon>
        <taxon>Saurischia</taxon>
        <taxon>Theropoda</taxon>
        <taxon>Coelurosauria</taxon>
        <taxon>Aves</taxon>
        <taxon>Neognathae</taxon>
        <taxon>Galloanserae</taxon>
        <taxon>Anseriformes</taxon>
        <taxon>Anatidae</taxon>
        <taxon>Anatinae</taxon>
        <taxon>Anas</taxon>
    </lineage>
</organism>
<evidence type="ECO:0000256" key="9">
    <source>
        <dbReference type="SAM" id="MobiDB-lite"/>
    </source>
</evidence>
<dbReference type="PANTHER" id="PTHR35671">
    <property type="entry name" value="PROTEIN TOPAZ1"/>
    <property type="match status" value="1"/>
</dbReference>
<protein>
    <recommendedName>
        <fullName evidence="3">Protein TOPAZ1</fullName>
    </recommendedName>
    <alternativeName>
        <fullName evidence="7">Testis- and ovary-specific PAZ domain-containing protein 1</fullName>
    </alternativeName>
</protein>
<evidence type="ECO:0000313" key="11">
    <source>
        <dbReference type="Ensembl" id="ENSAZOP00000012909.1"/>
    </source>
</evidence>
<accession>A0A8B9UTV8</accession>
<feature type="region of interest" description="Disordered" evidence="9">
    <location>
        <begin position="888"/>
        <end position="928"/>
    </location>
</feature>
<feature type="region of interest" description="Disordered" evidence="9">
    <location>
        <begin position="279"/>
        <end position="306"/>
    </location>
</feature>
<dbReference type="InterPro" id="IPR000571">
    <property type="entry name" value="Znf_CCCH"/>
</dbReference>
<dbReference type="Pfam" id="PF14669">
    <property type="entry name" value="Asp_Glu_race_2"/>
    <property type="match status" value="1"/>
</dbReference>
<name>A0A8B9UTV8_9AVES</name>
<feature type="region of interest" description="Disordered" evidence="9">
    <location>
        <begin position="573"/>
        <end position="601"/>
    </location>
</feature>
<reference evidence="11" key="2">
    <citation type="submission" date="2025-09" db="UniProtKB">
        <authorList>
            <consortium name="Ensembl"/>
        </authorList>
    </citation>
    <scope>IDENTIFICATION</scope>
</reference>
<dbReference type="Ensembl" id="ENSAZOT00000013858.1">
    <property type="protein sequence ID" value="ENSAZOP00000012909.1"/>
    <property type="gene ID" value="ENSAZOG00000008294.1"/>
</dbReference>
<reference evidence="11" key="1">
    <citation type="submission" date="2025-08" db="UniProtKB">
        <authorList>
            <consortium name="Ensembl"/>
        </authorList>
    </citation>
    <scope>IDENTIFICATION</scope>
</reference>
<keyword evidence="8" id="KW-0479">Metal-binding</keyword>
<keyword evidence="8" id="KW-0862">Zinc</keyword>
<keyword evidence="8" id="KW-0863">Zinc-finger</keyword>
<evidence type="ECO:0000256" key="1">
    <source>
        <dbReference type="ARBA" id="ARBA00002132"/>
    </source>
</evidence>
<evidence type="ECO:0000256" key="8">
    <source>
        <dbReference type="PROSITE-ProRule" id="PRU00723"/>
    </source>
</evidence>
<evidence type="ECO:0000256" key="6">
    <source>
        <dbReference type="ARBA" id="ARBA00022871"/>
    </source>
</evidence>
<evidence type="ECO:0000313" key="12">
    <source>
        <dbReference type="Proteomes" id="UP000694549"/>
    </source>
</evidence>
<comment type="function">
    <text evidence="1">Important for normal spermatogenesis and male fertility. Specifically required for progression to the post-meiotic stages of spermatocyte development. Seems to be necessary for normal expression levels of a number of testis-expressed gene transcripts, although its role in this process is unclear.</text>
</comment>
<dbReference type="InterPro" id="IPR011990">
    <property type="entry name" value="TPR-like_helical_dom_sf"/>
</dbReference>
<proteinExistence type="predicted"/>
<dbReference type="Proteomes" id="UP000694549">
    <property type="component" value="Unplaced"/>
</dbReference>
<keyword evidence="12" id="KW-1185">Reference proteome</keyword>
<feature type="compositionally biased region" description="Polar residues" evidence="9">
    <location>
        <begin position="384"/>
        <end position="401"/>
    </location>
</feature>
<dbReference type="PROSITE" id="PS50103">
    <property type="entry name" value="ZF_C3H1"/>
    <property type="match status" value="1"/>
</dbReference>
<feature type="region of interest" description="Disordered" evidence="9">
    <location>
        <begin position="958"/>
        <end position="1095"/>
    </location>
</feature>
<feature type="region of interest" description="Disordered" evidence="9">
    <location>
        <begin position="327"/>
        <end position="416"/>
    </location>
</feature>
<dbReference type="InterPro" id="IPR038952">
    <property type="entry name" value="TOPAZ1"/>
</dbReference>
<feature type="zinc finger region" description="C3H1-type" evidence="8">
    <location>
        <begin position="1355"/>
        <end position="1383"/>
    </location>
</feature>
<dbReference type="PANTHER" id="PTHR35671:SF1">
    <property type="entry name" value="PROTEIN TOPAZ1"/>
    <property type="match status" value="1"/>
</dbReference>
<feature type="compositionally biased region" description="Basic and acidic residues" evidence="9">
    <location>
        <begin position="1030"/>
        <end position="1043"/>
    </location>
</feature>
<evidence type="ECO:0000256" key="2">
    <source>
        <dbReference type="ARBA" id="ARBA00004514"/>
    </source>
</evidence>
<evidence type="ECO:0000256" key="5">
    <source>
        <dbReference type="ARBA" id="ARBA00022782"/>
    </source>
</evidence>
<feature type="compositionally biased region" description="Polar residues" evidence="9">
    <location>
        <begin position="1066"/>
        <end position="1075"/>
    </location>
</feature>
<keyword evidence="4" id="KW-0963">Cytoplasm</keyword>
<keyword evidence="6" id="KW-0744">Spermatogenesis</keyword>
<feature type="compositionally biased region" description="Polar residues" evidence="9">
    <location>
        <begin position="907"/>
        <end position="926"/>
    </location>
</feature>
<sequence>MLQLRSGKVVAGGEAAERVAARLSAVGAGVGGEPREVLVGKKSSRLALKRGAEQSLPSSARPAVLAGVCPERRALLLPMQKEQVESQRLPGKKKQGIQCRVALPSEKGVTMQVPHTAVCENRVAGTCWEKTGSRRMGQGQQPFLSQITLQKKVSAETGSPEGLNLSGFPEGLRSPGKKCKRSYMELKLQIPTSEEELDSTESIIPCLPEAEVLQPRNRACSTGIKGIGSLMILKLQIPDLKKSLGKEESSLSEPQPWEVVDNTGKMNLCSLKGSEKTKEQGNKCLRKKSSTSLVKSKLQEPRKRGGSALVELHTKCLESKKRALSPKNRDLLHVQGVSGQEQPTARGKLRKHCVIEQQQSSDPQKGADSLRKSAKKKWKKNEQDSGTQAVKSCKANLTNSEDPNEKEPRYSESPAAVALGGTQNKSFRCHPEAKRSVAQLKKRKARIDHIACISSVAAAEKVINKSAERVADHCRNTLKHCNSLLCITRKNPVVRLEVCSYINTFVKSFLGGTVSTFDLSKFFHLAQRKRKAACPDRTVEQSEVNCSTNTMQKESSPIKSSSLFNEEVKPQHKEGHLPCRQSQSSKFLSEKKTNVGRKRAKKMKISEMSAVQNVFTNVPDECTKCELKADVATSGSSAVLGQNRKEMTLSDSWDCTADLHTGNNTREAQEASVQGKNSTKSLAFEGGLKKTSRLSVVAEGEASSCEAAQQHSATSGSLRALTQAPGVSNCLKSMTDGKVNKANKKLCQFTCQRTLPMTGKNVWPRESCARTSEWVPKNHWSISEGNRLLSPVFEGSSDPSSIKAVGNSAVTENSRQLDLCTSLAEVKECAHEAVDLNAKCPTSVETPESSAMDIDESCGMSNKNVESPVDMVRSALAFNPDDMQEVKATSNLTAKPKNKNKGVVTKKSPSVTVQNNPSTSNKSRINFSPKAPVVNQALPDVKLVKALNTRNLTNFKIPLRRNKPESRKSECVSSSGRKACSPLELLDSSDGSQRQKTDEETSVNSEQQPLPVASDAASTASMKKNAGKVNSKDLHHDGSETLSKEMPPLPEHASSYPCPALERQQESSPRGSSATDCGWKTNFPERSGNAVDPPAALEIRDGGKSGVNCSKPRSDFFPDVLEAYKEDVLVIDVIQDDPDLFGASDEEEFALTACENWPAKASCGSIFIKEEKQNNKPEYAVISENRGSVNANFRDLTIQESGMLNHAGNSQDLAIKATDIKTHNSSSRNSPLRGVTEGSFEDGQLRKQDGFLKSFEINEKFRFEDGVAALEPEEKGEAEKSDCKYTDLMNCELLSRSPLHEPKIDVLDESTVLKPRKNGKDLSLPLLNNGDSEPWTTDRNAKASHSVQQILEMIDMPRKYCRYYFMSLRGCERAKCWFRHVPEQRHEKICMEILKTYISINESGLLKRAVQIFVRYYREVTPGEDFDFQVLNDLLICLLKNCLLQEVFQILRVAVQINILPAVDVLLKVFEHVASLNIRNAVPTLISTFRKLVDAGMFLEFEHFNYITKLLQQLQVSSQEINVVLNIKSRYQERHFKSSWLFDFNLIMAEIQHCKEKNDWSKMGTLYVNARTGCEHFDDLQKLSLCITEILTRDSEKDRPGVPFCDFADAVITNPTCNEADRVFIGRTGISMMNSYRKVLQWRKGRKVLDKLHELQINFTVLKGLMGAENLASRCQIVNNAAEIFLKTGSLDGATWVLRESEWTTNTPLWPCDEEDILNRHNLLYSLVHNYMRQSLYRQALEVLQNLPGFQNSTDTVDVSQYGCIFNLLIKACFESKNLGVSSSAVDFMLSKNIAVDFFLLRGLITGLGRSCLWSKARTYYKTALSLGCYPPLEGNLHHKILPIPFYVSEIEMLLAIELFLVSNASDIQSPGATTQSLQIILKRCEDQTVQNNSDYQAGMERLSLAAHVSDPRLFLKRMTVNVNMEEVYSLEHTSALKWLQENMKWAGKVWLFQ</sequence>
<comment type="subcellular location">
    <subcellularLocation>
        <location evidence="2">Cytoplasm</location>
        <location evidence="2">Cytosol</location>
    </subcellularLocation>
</comment>
<evidence type="ECO:0000256" key="3">
    <source>
        <dbReference type="ARBA" id="ARBA00016464"/>
    </source>
</evidence>
<dbReference type="GO" id="GO:0008270">
    <property type="term" value="F:zinc ion binding"/>
    <property type="evidence" value="ECO:0007669"/>
    <property type="project" value="UniProtKB-KW"/>
</dbReference>
<dbReference type="InterPro" id="IPR029435">
    <property type="entry name" value="TOPAZ1_dom"/>
</dbReference>